<dbReference type="NCBIfam" id="NF033103">
    <property type="entry name" value="bla_class_A"/>
    <property type="match status" value="1"/>
</dbReference>
<gene>
    <name evidence="9" type="primary">bla</name>
    <name evidence="9" type="ORF">PSEWESI4_03122</name>
</gene>
<comment type="similarity">
    <text evidence="2 6">Belongs to the class-A beta-lactamase family.</text>
</comment>
<dbReference type="GO" id="GO:0046677">
    <property type="term" value="P:response to antibiotic"/>
    <property type="evidence" value="ECO:0007669"/>
    <property type="project" value="UniProtKB-UniRule"/>
</dbReference>
<feature type="signal peptide" evidence="7">
    <location>
        <begin position="1"/>
        <end position="23"/>
    </location>
</feature>
<evidence type="ECO:0000256" key="6">
    <source>
        <dbReference type="RuleBase" id="RU361140"/>
    </source>
</evidence>
<evidence type="ECO:0000313" key="9">
    <source>
        <dbReference type="EMBL" id="CAD5108830.1"/>
    </source>
</evidence>
<evidence type="ECO:0000256" key="2">
    <source>
        <dbReference type="ARBA" id="ARBA00009009"/>
    </source>
</evidence>
<comment type="catalytic activity">
    <reaction evidence="1 6">
        <text>a beta-lactam + H2O = a substituted beta-amino acid</text>
        <dbReference type="Rhea" id="RHEA:20401"/>
        <dbReference type="ChEBI" id="CHEBI:15377"/>
        <dbReference type="ChEBI" id="CHEBI:35627"/>
        <dbReference type="ChEBI" id="CHEBI:140347"/>
        <dbReference type="EC" id="3.5.2.6"/>
    </reaction>
</comment>
<organism evidence="9 10">
    <name type="scientific">Zestomonas carbonaria</name>
    <dbReference type="NCBI Taxonomy" id="2762745"/>
    <lineage>
        <taxon>Bacteria</taxon>
        <taxon>Pseudomonadati</taxon>
        <taxon>Pseudomonadota</taxon>
        <taxon>Gammaproteobacteria</taxon>
        <taxon>Pseudomonadales</taxon>
        <taxon>Pseudomonadaceae</taxon>
        <taxon>Zestomonas</taxon>
    </lineage>
</organism>
<proteinExistence type="inferred from homology"/>
<sequence length="295" mass="31746">MRHLLRRQFLLASAALPVVWTFAAGASSRSAQERLEQLERDLGGRLGVFALDSADGACLGHRADELFPLCSTFKAILAAAILQRSTSTAGLLEQRINYAQSALVEYSPITERHLADGMTVAELCAAAVQYSDNTAANLLMELLGGPAEVTAFARSIGDPAFRLDRWETELNTAIPGDPRDTTTPSAMGHSLQRLVLGDALGAAQRKQLADWLLGNTTGATRIRAGVPSEWRVGDKTGTGVYGTANDVAVLWPPQRPPVIVAIYTTRHDQDAEARNDVIADATRVVVDWLDTKTPS</sequence>
<keyword evidence="7" id="KW-0732">Signal</keyword>
<dbReference type="PRINTS" id="PR00118">
    <property type="entry name" value="BLACTAMASEA"/>
</dbReference>
<dbReference type="PROSITE" id="PS51318">
    <property type="entry name" value="TAT"/>
    <property type="match status" value="1"/>
</dbReference>
<protein>
    <recommendedName>
        <fullName evidence="3 6">Beta-lactamase</fullName>
        <ecNumber evidence="3 6">3.5.2.6</ecNumber>
    </recommendedName>
</protein>
<name>A0A7U7ERE4_9GAMM</name>
<dbReference type="PANTHER" id="PTHR35333:SF3">
    <property type="entry name" value="BETA-LACTAMASE-TYPE TRANSPEPTIDASE FOLD CONTAINING PROTEIN"/>
    <property type="match status" value="1"/>
</dbReference>
<keyword evidence="5 6" id="KW-0046">Antibiotic resistance</keyword>
<reference evidence="9 10" key="1">
    <citation type="submission" date="2020-08" db="EMBL/GenBank/DDBJ databases">
        <authorList>
            <person name="Criscuolo A."/>
        </authorList>
    </citation>
    <scope>NUCLEOTIDE SEQUENCE [LARGE SCALE GENOMIC DNA]</scope>
    <source>
        <strain evidence="9">CIP111764</strain>
    </source>
</reference>
<feature type="domain" description="Beta-lactamase class A catalytic" evidence="8">
    <location>
        <begin position="47"/>
        <end position="264"/>
    </location>
</feature>
<evidence type="ECO:0000313" key="10">
    <source>
        <dbReference type="Proteomes" id="UP000583387"/>
    </source>
</evidence>
<dbReference type="PROSITE" id="PS00146">
    <property type="entry name" value="BETA_LACTAMASE_A"/>
    <property type="match status" value="1"/>
</dbReference>
<accession>A0A7U7ERE4</accession>
<dbReference type="SUPFAM" id="SSF56601">
    <property type="entry name" value="beta-lactamase/transpeptidase-like"/>
    <property type="match status" value="1"/>
</dbReference>
<dbReference type="InterPro" id="IPR023650">
    <property type="entry name" value="Beta-lactam_class-A_AS"/>
</dbReference>
<dbReference type="EMBL" id="CAJFCI010000061">
    <property type="protein sequence ID" value="CAD5108830.1"/>
    <property type="molecule type" value="Genomic_DNA"/>
</dbReference>
<evidence type="ECO:0000256" key="7">
    <source>
        <dbReference type="SAM" id="SignalP"/>
    </source>
</evidence>
<dbReference type="PANTHER" id="PTHR35333">
    <property type="entry name" value="BETA-LACTAMASE"/>
    <property type="match status" value="1"/>
</dbReference>
<evidence type="ECO:0000259" key="8">
    <source>
        <dbReference type="Pfam" id="PF13354"/>
    </source>
</evidence>
<dbReference type="InterPro" id="IPR006311">
    <property type="entry name" value="TAT_signal"/>
</dbReference>
<evidence type="ECO:0000256" key="4">
    <source>
        <dbReference type="ARBA" id="ARBA00022801"/>
    </source>
</evidence>
<evidence type="ECO:0000256" key="1">
    <source>
        <dbReference type="ARBA" id="ARBA00001526"/>
    </source>
</evidence>
<dbReference type="InterPro" id="IPR045155">
    <property type="entry name" value="Beta-lactam_cat"/>
</dbReference>
<evidence type="ECO:0000256" key="3">
    <source>
        <dbReference type="ARBA" id="ARBA00012865"/>
    </source>
</evidence>
<dbReference type="AlphaFoldDB" id="A0A7U7ERE4"/>
<keyword evidence="4 6" id="KW-0378">Hydrolase</keyword>
<dbReference type="EC" id="3.5.2.6" evidence="3 6"/>
<dbReference type="RefSeq" id="WP_187672150.1">
    <property type="nucleotide sequence ID" value="NZ_CAJFCI010000061.1"/>
</dbReference>
<dbReference type="InterPro" id="IPR000871">
    <property type="entry name" value="Beta-lactam_class-A"/>
</dbReference>
<dbReference type="Pfam" id="PF13354">
    <property type="entry name" value="Beta-lactamase2"/>
    <property type="match status" value="1"/>
</dbReference>
<dbReference type="Gene3D" id="3.40.710.10">
    <property type="entry name" value="DD-peptidase/beta-lactamase superfamily"/>
    <property type="match status" value="1"/>
</dbReference>
<evidence type="ECO:0000256" key="5">
    <source>
        <dbReference type="ARBA" id="ARBA00023251"/>
    </source>
</evidence>
<comment type="caution">
    <text evidence="9">The sequence shown here is derived from an EMBL/GenBank/DDBJ whole genome shotgun (WGS) entry which is preliminary data.</text>
</comment>
<dbReference type="InterPro" id="IPR012338">
    <property type="entry name" value="Beta-lactam/transpept-like"/>
</dbReference>
<dbReference type="GO" id="GO:0008800">
    <property type="term" value="F:beta-lactamase activity"/>
    <property type="evidence" value="ECO:0007669"/>
    <property type="project" value="UniProtKB-UniRule"/>
</dbReference>
<keyword evidence="10" id="KW-1185">Reference proteome</keyword>
<feature type="chain" id="PRO_5031454579" description="Beta-lactamase" evidence="7">
    <location>
        <begin position="24"/>
        <end position="295"/>
    </location>
</feature>
<dbReference type="GO" id="GO:0030655">
    <property type="term" value="P:beta-lactam antibiotic catabolic process"/>
    <property type="evidence" value="ECO:0007669"/>
    <property type="project" value="InterPro"/>
</dbReference>
<dbReference type="Proteomes" id="UP000583387">
    <property type="component" value="Unassembled WGS sequence"/>
</dbReference>